<evidence type="ECO:0000313" key="2">
    <source>
        <dbReference type="EMBL" id="GIF97148.1"/>
    </source>
</evidence>
<feature type="compositionally biased region" description="Low complexity" evidence="1">
    <location>
        <begin position="412"/>
        <end position="439"/>
    </location>
</feature>
<dbReference type="EMBL" id="BONH01000007">
    <property type="protein sequence ID" value="GIF97148.1"/>
    <property type="molecule type" value="Genomic_DNA"/>
</dbReference>
<organism evidence="2 3">
    <name type="scientific">Catellatospora citrea</name>
    <dbReference type="NCBI Taxonomy" id="53366"/>
    <lineage>
        <taxon>Bacteria</taxon>
        <taxon>Bacillati</taxon>
        <taxon>Actinomycetota</taxon>
        <taxon>Actinomycetes</taxon>
        <taxon>Micromonosporales</taxon>
        <taxon>Micromonosporaceae</taxon>
        <taxon>Catellatospora</taxon>
    </lineage>
</organism>
<dbReference type="InterPro" id="IPR016024">
    <property type="entry name" value="ARM-type_fold"/>
</dbReference>
<accession>A0A8J3KDP1</accession>
<feature type="region of interest" description="Disordered" evidence="1">
    <location>
        <begin position="399"/>
        <end position="439"/>
    </location>
</feature>
<reference evidence="2 3" key="1">
    <citation type="submission" date="2021-01" db="EMBL/GenBank/DDBJ databases">
        <title>Whole genome shotgun sequence of Catellatospora citrea NBRC 14495.</title>
        <authorList>
            <person name="Komaki H."/>
            <person name="Tamura T."/>
        </authorList>
    </citation>
    <scope>NUCLEOTIDE SEQUENCE [LARGE SCALE GENOMIC DNA]</scope>
    <source>
        <strain evidence="2 3">NBRC 14495</strain>
    </source>
</reference>
<protein>
    <recommendedName>
        <fullName evidence="4">HEAT repeat protein</fullName>
    </recommendedName>
</protein>
<dbReference type="SUPFAM" id="SSF48371">
    <property type="entry name" value="ARM repeat"/>
    <property type="match status" value="1"/>
</dbReference>
<evidence type="ECO:0000313" key="3">
    <source>
        <dbReference type="Proteomes" id="UP000659904"/>
    </source>
</evidence>
<dbReference type="InterPro" id="IPR011989">
    <property type="entry name" value="ARM-like"/>
</dbReference>
<sequence length="439" mass="47404">MPHDLNSIDWASLTHAYGSAEDVPDLIRALRSPDAEARQEAMHELYGNIHHQGSRYEASAYAVPFLLELAADPTVPDRHEVIHLLADLAVGYGHRHAATGFPITSMREAVAQVPDQTWQNWSQAMKAWYDVVSTGQRQPLPLTKPERRLLETRHELAAYDAVQAGVPMLLDCLTDLDAEVAGAAVHTLAWFPEQGAAIRPGLIAVASDNRQPVPLAGAALVALGLLGGAPAQPVTNLLDANLAGADAHLRWSAALAWAHLGGDRTPDSAVAELRTWAIIRSQDTGRTAWGHRGRLALTMLDRVAPPVAEQVRAGHVAEVLAEQPSSNWHNHFNVVLDHAFPEMNADHGRTFAELTAGQQAAVAWLVENPHVFDRSGPDGPLRRHGLPTTYETLRSYAGRARRAAMSPSAVNSATTSRSKTRSGSSQRANTAARAPRPTA</sequence>
<dbReference type="Gene3D" id="1.25.10.10">
    <property type="entry name" value="Leucine-rich Repeat Variant"/>
    <property type="match status" value="1"/>
</dbReference>
<proteinExistence type="predicted"/>
<dbReference type="Proteomes" id="UP000659904">
    <property type="component" value="Unassembled WGS sequence"/>
</dbReference>
<dbReference type="AlphaFoldDB" id="A0A8J3KDP1"/>
<name>A0A8J3KDP1_9ACTN</name>
<gene>
    <name evidence="2" type="ORF">Cci01nite_22420</name>
</gene>
<evidence type="ECO:0008006" key="4">
    <source>
        <dbReference type="Google" id="ProtNLM"/>
    </source>
</evidence>
<comment type="caution">
    <text evidence="2">The sequence shown here is derived from an EMBL/GenBank/DDBJ whole genome shotgun (WGS) entry which is preliminary data.</text>
</comment>
<keyword evidence="3" id="KW-1185">Reference proteome</keyword>
<evidence type="ECO:0000256" key="1">
    <source>
        <dbReference type="SAM" id="MobiDB-lite"/>
    </source>
</evidence>